<gene>
    <name evidence="10" type="ORF">PFICI_05431</name>
</gene>
<name>W3XBX9_PESFW</name>
<dbReference type="GO" id="GO:0000105">
    <property type="term" value="P:L-histidine biosynthetic process"/>
    <property type="evidence" value="ECO:0007669"/>
    <property type="project" value="UniProtKB-UniRule"/>
</dbReference>
<dbReference type="NCBIfam" id="TIGR01856">
    <property type="entry name" value="hisJ_fam"/>
    <property type="match status" value="1"/>
</dbReference>
<dbReference type="GeneID" id="19270444"/>
<dbReference type="InterPro" id="IPR016195">
    <property type="entry name" value="Pol/histidinol_Pase-like"/>
</dbReference>
<dbReference type="HOGENOM" id="CLU_054611_0_1_1"/>
<comment type="catalytic activity">
    <reaction evidence="7 8">
        <text>L-histidinol phosphate + H2O = L-histidinol + phosphate</text>
        <dbReference type="Rhea" id="RHEA:14465"/>
        <dbReference type="ChEBI" id="CHEBI:15377"/>
        <dbReference type="ChEBI" id="CHEBI:43474"/>
        <dbReference type="ChEBI" id="CHEBI:57699"/>
        <dbReference type="ChEBI" id="CHEBI:57980"/>
        <dbReference type="EC" id="3.1.3.15"/>
    </reaction>
</comment>
<evidence type="ECO:0000256" key="5">
    <source>
        <dbReference type="ARBA" id="ARBA00022801"/>
    </source>
</evidence>
<dbReference type="Proteomes" id="UP000030651">
    <property type="component" value="Unassembled WGS sequence"/>
</dbReference>
<dbReference type="GO" id="GO:0004401">
    <property type="term" value="F:histidinol-phosphatase activity"/>
    <property type="evidence" value="ECO:0007669"/>
    <property type="project" value="UniProtKB-UniRule"/>
</dbReference>
<dbReference type="InterPro" id="IPR004013">
    <property type="entry name" value="PHP_dom"/>
</dbReference>
<proteinExistence type="inferred from homology"/>
<reference evidence="11" key="1">
    <citation type="journal article" date="2015" name="BMC Genomics">
        <title>Genomic and transcriptomic analysis of the endophytic fungus Pestalotiopsis fici reveals its lifestyle and high potential for synthesis of natural products.</title>
        <authorList>
            <person name="Wang X."/>
            <person name="Zhang X."/>
            <person name="Liu L."/>
            <person name="Xiang M."/>
            <person name="Wang W."/>
            <person name="Sun X."/>
            <person name="Che Y."/>
            <person name="Guo L."/>
            <person name="Liu G."/>
            <person name="Guo L."/>
            <person name="Wang C."/>
            <person name="Yin W.B."/>
            <person name="Stadler M."/>
            <person name="Zhang X."/>
            <person name="Liu X."/>
        </authorList>
    </citation>
    <scope>NUCLEOTIDE SEQUENCE [LARGE SCALE GENOMIC DNA]</scope>
    <source>
        <strain evidence="11">W106-1 / CGMCC3.15140</strain>
    </source>
</reference>
<accession>W3XBX9</accession>
<evidence type="ECO:0000256" key="4">
    <source>
        <dbReference type="ARBA" id="ARBA00022605"/>
    </source>
</evidence>
<dbReference type="eggNOG" id="ENOG502RXUQ">
    <property type="taxonomic scope" value="Eukaryota"/>
</dbReference>
<evidence type="ECO:0000256" key="8">
    <source>
        <dbReference type="RuleBase" id="RU366003"/>
    </source>
</evidence>
<dbReference type="KEGG" id="pfy:PFICI_05431"/>
<dbReference type="STRING" id="1229662.W3XBX9"/>
<protein>
    <recommendedName>
        <fullName evidence="3 8">Histidinol-phosphatase</fullName>
        <shortName evidence="8">HolPase</shortName>
        <ecNumber evidence="3 8">3.1.3.15</ecNumber>
    </recommendedName>
</protein>
<keyword evidence="11" id="KW-1185">Reference proteome</keyword>
<dbReference type="FunCoup" id="W3XBX9">
    <property type="interactions" value="122"/>
</dbReference>
<comment type="similarity">
    <text evidence="2 8">Belongs to the PHP hydrolase family. HisK subfamily.</text>
</comment>
<evidence type="ECO:0000256" key="7">
    <source>
        <dbReference type="ARBA" id="ARBA00049158"/>
    </source>
</evidence>
<dbReference type="Gene3D" id="3.20.20.140">
    <property type="entry name" value="Metal-dependent hydrolases"/>
    <property type="match status" value="1"/>
</dbReference>
<evidence type="ECO:0000313" key="11">
    <source>
        <dbReference type="Proteomes" id="UP000030651"/>
    </source>
</evidence>
<evidence type="ECO:0000259" key="9">
    <source>
        <dbReference type="Pfam" id="PF02811"/>
    </source>
</evidence>
<dbReference type="EC" id="3.1.3.15" evidence="3 8"/>
<evidence type="ECO:0000256" key="1">
    <source>
        <dbReference type="ARBA" id="ARBA00004970"/>
    </source>
</evidence>
<keyword evidence="5 8" id="KW-0378">Hydrolase</keyword>
<keyword evidence="6 8" id="KW-0368">Histidine biosynthesis</keyword>
<dbReference type="PANTHER" id="PTHR21039:SF0">
    <property type="entry name" value="HISTIDINOL-PHOSPHATASE"/>
    <property type="match status" value="1"/>
</dbReference>
<dbReference type="Pfam" id="PF02811">
    <property type="entry name" value="PHP"/>
    <property type="match status" value="1"/>
</dbReference>
<organism evidence="10 11">
    <name type="scientific">Pestalotiopsis fici (strain W106-1 / CGMCC3.15140)</name>
    <dbReference type="NCBI Taxonomy" id="1229662"/>
    <lineage>
        <taxon>Eukaryota</taxon>
        <taxon>Fungi</taxon>
        <taxon>Dikarya</taxon>
        <taxon>Ascomycota</taxon>
        <taxon>Pezizomycotina</taxon>
        <taxon>Sordariomycetes</taxon>
        <taxon>Xylariomycetidae</taxon>
        <taxon>Amphisphaeriales</taxon>
        <taxon>Sporocadaceae</taxon>
        <taxon>Pestalotiopsis</taxon>
    </lineage>
</organism>
<sequence length="311" mass="35294">MAFTMHSHSGQFCPGHAKDQLEDIILAAIAKGFTMMGLTEHMPRTSLDDLYPEELDDPEGSLAVLMPRHEAYLVEARRLQEKYASQIHLVIGFEGEWIRSEYESLIGELLAAHPSVDYFMGSLHHVNGHPLDFDAAFYARAIASAGGGEEQMYERYYDQQHEMLVAMKPRVVGHFDLPRLLSKDPARDVRKWKGVWERIMRNLELIVSYGGWLECNTSALRKGLAEPYPARPIAEEWLKMGGKFTFSDDSHGIAQLGTNYMKGLEYLESLGLSEVWKIERTPHPWAEGHEKATLSETSVAISDIKKVCQNW</sequence>
<keyword evidence="4 8" id="KW-0028">Amino-acid biosynthesis</keyword>
<evidence type="ECO:0000256" key="6">
    <source>
        <dbReference type="ARBA" id="ARBA00023102"/>
    </source>
</evidence>
<evidence type="ECO:0000256" key="2">
    <source>
        <dbReference type="ARBA" id="ARBA00009152"/>
    </source>
</evidence>
<dbReference type="AlphaFoldDB" id="W3XBX9"/>
<dbReference type="OMA" id="DYDRPMY"/>
<dbReference type="SUPFAM" id="SSF89550">
    <property type="entry name" value="PHP domain-like"/>
    <property type="match status" value="1"/>
</dbReference>
<dbReference type="RefSeq" id="XP_007832203.1">
    <property type="nucleotide sequence ID" value="XM_007834012.1"/>
</dbReference>
<dbReference type="InParanoid" id="W3XBX9"/>
<evidence type="ECO:0000256" key="3">
    <source>
        <dbReference type="ARBA" id="ARBA00013085"/>
    </source>
</evidence>
<dbReference type="OrthoDB" id="5957391at2759"/>
<dbReference type="InterPro" id="IPR010140">
    <property type="entry name" value="Histidinol_P_phosphatase_HisJ"/>
</dbReference>
<feature type="domain" description="PHP" evidence="9">
    <location>
        <begin position="5"/>
        <end position="218"/>
    </location>
</feature>
<dbReference type="EMBL" id="KI912111">
    <property type="protein sequence ID" value="ETS83555.1"/>
    <property type="molecule type" value="Genomic_DNA"/>
</dbReference>
<comment type="pathway">
    <text evidence="1 8">Amino-acid biosynthesis; L-histidine biosynthesis; L-histidine from 5-phospho-alpha-D-ribose 1-diphosphate: step 8/9.</text>
</comment>
<evidence type="ECO:0000313" key="10">
    <source>
        <dbReference type="EMBL" id="ETS83555.1"/>
    </source>
</evidence>
<dbReference type="PANTHER" id="PTHR21039">
    <property type="entry name" value="HISTIDINOL PHOSPHATASE-RELATED"/>
    <property type="match status" value="1"/>
</dbReference>
<dbReference type="UniPathway" id="UPA00031">
    <property type="reaction ID" value="UER00013"/>
</dbReference>
<dbReference type="FunFam" id="3.20.20.140:FF:000059">
    <property type="entry name" value="Histidinol-phosphatase"/>
    <property type="match status" value="1"/>
</dbReference>
<dbReference type="GO" id="GO:0005737">
    <property type="term" value="C:cytoplasm"/>
    <property type="evidence" value="ECO:0007669"/>
    <property type="project" value="TreeGrafter"/>
</dbReference>
<dbReference type="CDD" id="cd12110">
    <property type="entry name" value="PHP_HisPPase_Hisj_like"/>
    <property type="match status" value="1"/>
</dbReference>